<dbReference type="EMBL" id="JALNTZ010000006">
    <property type="protein sequence ID" value="KAJ3648849.1"/>
    <property type="molecule type" value="Genomic_DNA"/>
</dbReference>
<dbReference type="Pfam" id="PF03392">
    <property type="entry name" value="OS-D"/>
    <property type="match status" value="1"/>
</dbReference>
<evidence type="ECO:0008006" key="4">
    <source>
        <dbReference type="Google" id="ProtNLM"/>
    </source>
</evidence>
<proteinExistence type="predicted"/>
<reference evidence="2" key="1">
    <citation type="journal article" date="2023" name="G3 (Bethesda)">
        <title>Whole genome assemblies of Zophobas morio and Tenebrio molitor.</title>
        <authorList>
            <person name="Kaur S."/>
            <person name="Stinson S.A."/>
            <person name="diCenzo G.C."/>
        </authorList>
    </citation>
    <scope>NUCLEOTIDE SEQUENCE</scope>
    <source>
        <strain evidence="2">QUZm001</strain>
    </source>
</reference>
<comment type="caution">
    <text evidence="2">The sequence shown here is derived from an EMBL/GenBank/DDBJ whole genome shotgun (WGS) entry which is preliminary data.</text>
</comment>
<dbReference type="Proteomes" id="UP001168821">
    <property type="component" value="Unassembled WGS sequence"/>
</dbReference>
<evidence type="ECO:0000313" key="3">
    <source>
        <dbReference type="Proteomes" id="UP001168821"/>
    </source>
</evidence>
<keyword evidence="1" id="KW-0732">Signal</keyword>
<dbReference type="PANTHER" id="PTHR11257:SF12">
    <property type="entry name" value="EJACULATORY BULB-SPECIFIC PROTEIN 3-RELATED"/>
    <property type="match status" value="1"/>
</dbReference>
<dbReference type="InterPro" id="IPR005055">
    <property type="entry name" value="A10/PebIII"/>
</dbReference>
<keyword evidence="3" id="KW-1185">Reference proteome</keyword>
<evidence type="ECO:0000256" key="1">
    <source>
        <dbReference type="SAM" id="SignalP"/>
    </source>
</evidence>
<feature type="signal peptide" evidence="1">
    <location>
        <begin position="1"/>
        <end position="18"/>
    </location>
</feature>
<protein>
    <recommendedName>
        <fullName evidence="4">Chemosensory protein</fullName>
    </recommendedName>
</protein>
<dbReference type="SUPFAM" id="SSF100910">
    <property type="entry name" value="Chemosensory protein Csp2"/>
    <property type="match status" value="1"/>
</dbReference>
<sequence length="125" mass="14426">MIPTLILVLACIHAAVLEEQYVIPDNIDVDEILKNDRLLKNYANCVLEKGSCTPEGERLKKAIPEALQNECAKCNDDVRQKARKIIHQIIEKHPDLWKQLEAKYDPNGDYKKKYKELIEKEGLQI</sequence>
<gene>
    <name evidence="2" type="ORF">Zmor_020620</name>
</gene>
<evidence type="ECO:0000313" key="2">
    <source>
        <dbReference type="EMBL" id="KAJ3648849.1"/>
    </source>
</evidence>
<organism evidence="2 3">
    <name type="scientific">Zophobas morio</name>
    <dbReference type="NCBI Taxonomy" id="2755281"/>
    <lineage>
        <taxon>Eukaryota</taxon>
        <taxon>Metazoa</taxon>
        <taxon>Ecdysozoa</taxon>
        <taxon>Arthropoda</taxon>
        <taxon>Hexapoda</taxon>
        <taxon>Insecta</taxon>
        <taxon>Pterygota</taxon>
        <taxon>Neoptera</taxon>
        <taxon>Endopterygota</taxon>
        <taxon>Coleoptera</taxon>
        <taxon>Polyphaga</taxon>
        <taxon>Cucujiformia</taxon>
        <taxon>Tenebrionidae</taxon>
        <taxon>Zophobas</taxon>
    </lineage>
</organism>
<feature type="chain" id="PRO_5041401623" description="Chemosensory protein" evidence="1">
    <location>
        <begin position="19"/>
        <end position="125"/>
    </location>
</feature>
<dbReference type="InterPro" id="IPR036682">
    <property type="entry name" value="OS_D_A10/PebIII_sf"/>
</dbReference>
<accession>A0AA38MAB4</accession>
<dbReference type="PANTHER" id="PTHR11257">
    <property type="entry name" value="CHEMOSENSORY PROTEIN-RELATED"/>
    <property type="match status" value="1"/>
</dbReference>
<dbReference type="Gene3D" id="1.10.2080.10">
    <property type="entry name" value="Insect odorant-binding protein A10/Ejaculatory bulb-specific protein 3"/>
    <property type="match status" value="1"/>
</dbReference>
<name>A0AA38MAB4_9CUCU</name>
<dbReference type="AlphaFoldDB" id="A0AA38MAB4"/>